<evidence type="ECO:0000256" key="3">
    <source>
        <dbReference type="SAM" id="MobiDB-lite"/>
    </source>
</evidence>
<gene>
    <name evidence="4" type="ORF">N0V84_010540</name>
</gene>
<dbReference type="GO" id="GO:0005634">
    <property type="term" value="C:nucleus"/>
    <property type="evidence" value="ECO:0007669"/>
    <property type="project" value="InterPro"/>
</dbReference>
<proteinExistence type="inferred from homology"/>
<evidence type="ECO:0000313" key="5">
    <source>
        <dbReference type="Proteomes" id="UP001140502"/>
    </source>
</evidence>
<comment type="similarity">
    <text evidence="1 2">Belongs to the nucleosome assembly protein (NAP) family.</text>
</comment>
<dbReference type="OrthoDB" id="19419at2759"/>
<dbReference type="InterPro" id="IPR037231">
    <property type="entry name" value="NAP-like_sf"/>
</dbReference>
<dbReference type="PANTHER" id="PTHR11875">
    <property type="entry name" value="TESTIS-SPECIFIC Y-ENCODED PROTEIN"/>
    <property type="match status" value="1"/>
</dbReference>
<evidence type="ECO:0000313" key="4">
    <source>
        <dbReference type="EMBL" id="KAJ4311256.1"/>
    </source>
</evidence>
<evidence type="ECO:0000256" key="2">
    <source>
        <dbReference type="RuleBase" id="RU003876"/>
    </source>
</evidence>
<name>A0A9W8TDV6_9HYPO</name>
<dbReference type="GO" id="GO:0006334">
    <property type="term" value="P:nucleosome assembly"/>
    <property type="evidence" value="ECO:0007669"/>
    <property type="project" value="InterPro"/>
</dbReference>
<dbReference type="SUPFAM" id="SSF143113">
    <property type="entry name" value="NAP-like"/>
    <property type="match status" value="1"/>
</dbReference>
<feature type="region of interest" description="Disordered" evidence="3">
    <location>
        <begin position="211"/>
        <end position="243"/>
    </location>
</feature>
<feature type="compositionally biased region" description="Acidic residues" evidence="3">
    <location>
        <begin position="282"/>
        <end position="299"/>
    </location>
</feature>
<dbReference type="EMBL" id="JAPEUR010000339">
    <property type="protein sequence ID" value="KAJ4311256.1"/>
    <property type="molecule type" value="Genomic_DNA"/>
</dbReference>
<dbReference type="Gene3D" id="3.30.1120.90">
    <property type="entry name" value="Nucleosome assembly protein"/>
    <property type="match status" value="1"/>
</dbReference>
<dbReference type="InterPro" id="IPR002164">
    <property type="entry name" value="NAP_family"/>
</dbReference>
<accession>A0A9W8TDV6</accession>
<reference evidence="4" key="1">
    <citation type="submission" date="2022-10" db="EMBL/GenBank/DDBJ databases">
        <title>Tapping the CABI collections for fungal endophytes: first genome assemblies for Collariella, Neodidymelliopsis, Ascochyta clinopodiicola, Didymella pomorum, Didymosphaeria variabile, Neocosmospora piperis and Neocucurbitaria cava.</title>
        <authorList>
            <person name="Hill R."/>
        </authorList>
    </citation>
    <scope>NUCLEOTIDE SEQUENCE</scope>
    <source>
        <strain evidence="4">IMI 366586</strain>
    </source>
</reference>
<sequence length="308" mass="36154">MSASDKQDERLKEALVTFEKLQALEDDFEDVELEILRQQDKLSKDLYVRRQEFISKIPNFWPLVFEQAPPDVDEYIQPSDSELLLQALTNLTVERFELPKGDPRSISLKWEFKENDWFEDKVIEKKFWWRYHKDGWAGLVSEPVDIKWKEGKDLTNGMLSLAKKIYDEEKAGETGETESSKKLLELMEETGMGGVSFFCWFGFRGRKVTPEESEEGRKLEEEKRKARKEGKKSEDDDMDEDEDEYELEIFPTADDLAVFIAEDLWPGAVKYFINAQEDDDIPSDIEFEVMDEDDLEDDDNHQSKKRKA</sequence>
<feature type="compositionally biased region" description="Basic and acidic residues" evidence="3">
    <location>
        <begin position="215"/>
        <end position="224"/>
    </location>
</feature>
<dbReference type="AlphaFoldDB" id="A0A9W8TDV6"/>
<feature type="region of interest" description="Disordered" evidence="3">
    <location>
        <begin position="282"/>
        <end position="308"/>
    </location>
</feature>
<evidence type="ECO:0008006" key="6">
    <source>
        <dbReference type="Google" id="ProtNLM"/>
    </source>
</evidence>
<organism evidence="4 5">
    <name type="scientific">Fusarium piperis</name>
    <dbReference type="NCBI Taxonomy" id="1435070"/>
    <lineage>
        <taxon>Eukaryota</taxon>
        <taxon>Fungi</taxon>
        <taxon>Dikarya</taxon>
        <taxon>Ascomycota</taxon>
        <taxon>Pezizomycotina</taxon>
        <taxon>Sordariomycetes</taxon>
        <taxon>Hypocreomycetidae</taxon>
        <taxon>Hypocreales</taxon>
        <taxon>Nectriaceae</taxon>
        <taxon>Fusarium</taxon>
        <taxon>Fusarium solani species complex</taxon>
    </lineage>
</organism>
<comment type="caution">
    <text evidence="4">The sequence shown here is derived from an EMBL/GenBank/DDBJ whole genome shotgun (WGS) entry which is preliminary data.</text>
</comment>
<keyword evidence="5" id="KW-1185">Reference proteome</keyword>
<dbReference type="Proteomes" id="UP001140502">
    <property type="component" value="Unassembled WGS sequence"/>
</dbReference>
<dbReference type="Pfam" id="PF00956">
    <property type="entry name" value="NAP"/>
    <property type="match status" value="1"/>
</dbReference>
<evidence type="ECO:0000256" key="1">
    <source>
        <dbReference type="ARBA" id="ARBA00009947"/>
    </source>
</evidence>
<protein>
    <recommendedName>
        <fullName evidence="6">Phosphatase 2a inhibitor</fullName>
    </recommendedName>
</protein>